<dbReference type="Pfam" id="PF04187">
    <property type="entry name" value="Cofac_haem_bdg"/>
    <property type="match status" value="1"/>
</dbReference>
<evidence type="ECO:0000313" key="3">
    <source>
        <dbReference type="Proteomes" id="UP000306575"/>
    </source>
</evidence>
<dbReference type="Gene3D" id="3.40.50.11550">
    <property type="match status" value="1"/>
</dbReference>
<dbReference type="CDD" id="cd14727">
    <property type="entry name" value="ChanN-like"/>
    <property type="match status" value="1"/>
</dbReference>
<evidence type="ECO:0000313" key="2">
    <source>
        <dbReference type="EMBL" id="TKZ22662.1"/>
    </source>
</evidence>
<accession>A0A4U7N9H1</accession>
<keyword evidence="3" id="KW-1185">Reference proteome</keyword>
<organism evidence="2 3">
    <name type="scientific">Shimia litoralis</name>
    <dbReference type="NCBI Taxonomy" id="420403"/>
    <lineage>
        <taxon>Bacteria</taxon>
        <taxon>Pseudomonadati</taxon>
        <taxon>Pseudomonadota</taxon>
        <taxon>Alphaproteobacteria</taxon>
        <taxon>Rhodobacterales</taxon>
        <taxon>Roseobacteraceae</taxon>
    </lineage>
</organism>
<name>A0A4U7N9H1_9RHOB</name>
<dbReference type="EMBL" id="SULI01000001">
    <property type="protein sequence ID" value="TKZ22662.1"/>
    <property type="molecule type" value="Genomic_DNA"/>
</dbReference>
<protein>
    <recommendedName>
        <fullName evidence="1">Haem-binding uptake Tiki superfamily ChaN domain-containing protein</fullName>
    </recommendedName>
</protein>
<dbReference type="Gene3D" id="1.10.8.760">
    <property type="entry name" value="Haem-binding uptake, Tiki superfamily, ChaN, domain 2"/>
    <property type="match status" value="1"/>
</dbReference>
<comment type="caution">
    <text evidence="2">The sequence shown here is derived from an EMBL/GenBank/DDBJ whole genome shotgun (WGS) entry which is preliminary data.</text>
</comment>
<gene>
    <name evidence="2" type="ORF">FAP39_01000</name>
</gene>
<feature type="domain" description="Haem-binding uptake Tiki superfamily ChaN" evidence="1">
    <location>
        <begin position="21"/>
        <end position="212"/>
    </location>
</feature>
<dbReference type="SUPFAM" id="SSF159501">
    <property type="entry name" value="EreA/ChaN-like"/>
    <property type="match status" value="1"/>
</dbReference>
<evidence type="ECO:0000259" key="1">
    <source>
        <dbReference type="Pfam" id="PF04187"/>
    </source>
</evidence>
<dbReference type="Proteomes" id="UP000306575">
    <property type="component" value="Unassembled WGS sequence"/>
</dbReference>
<reference evidence="2 3" key="1">
    <citation type="submission" date="2019-04" db="EMBL/GenBank/DDBJ databases">
        <title>Genome sequence of Pelagicola litoralis CL-ES2.</title>
        <authorList>
            <person name="Cao J."/>
        </authorList>
    </citation>
    <scope>NUCLEOTIDE SEQUENCE [LARGE SCALE GENOMIC DNA]</scope>
    <source>
        <strain evidence="2 3">CL-ES2</strain>
    </source>
</reference>
<dbReference type="InterPro" id="IPR007314">
    <property type="entry name" value="Cofac_haem-bd_dom"/>
</dbReference>
<proteinExistence type="predicted"/>
<dbReference type="AlphaFoldDB" id="A0A4U7N9H1"/>
<sequence>MCVTPAIAEEITVSDISSFFKTDVFFLGELHDNPYHHERQAEAVALIEPSAIVFEMLTAAQSSTITPALREDPRALRAALDWDNSGWPDFDMYYPIIKAAPYAEIYGAQVTRDAARALIKTGDITASFGLDAEIFGLTSALPKEQQTLREDAQFAAHCDALPKEMLAPMVLVQRMRDASLAKAAMDAFFETGGPVVVITGNGHARTDWGAPALMDPVLHTVSIAQLESRPDGDINHDHYILSPEAMREDPCLAFKKN</sequence>
<dbReference type="OrthoDB" id="9795827at2"/>